<sequence>MNIKQTFAIVFFAVALPFFFYSCSKDDDEIVTTPTEEEEEEDPVVITESVYTWIESEMRENYYWYSEIPAASSLNYKLGVLDFFDSLLSSKDGKHNDSSDYFYSYIESTSDVSASTKSISQTDYSYGFEFQIYNMVDQNDNPLGYSYAHILYVVPNSPASEAGIKRGMWITKIDGKNITESNYTTLLGSTATKFTMATFETDKRFVAAGDINISSARAIEDDPVHYHTIITDEKSGKKIGYLVYNHFTDSKTDGDEKYNKELLALSKEFAGVDEFVLDLRYNGGGLITCAQLLSTILAPSSALNQTFCNMTFNDKQSPRTYNLSYAKSLISTGTNLNLSKLYVLVSNRTASASELVINALRPYMGDANVILIGEQTEGKNVGSETFENTTYKWEMHPITCQIYNSKGESDFYVNGFTPKYQVAEIDHLDKIFDFGNTDEIMLSTAISIINGTYSATKASTRSTTTQLRRGKSSLERKATNGVVVDGIRQTAKQ</sequence>
<dbReference type="PANTHER" id="PTHR32060:SF30">
    <property type="entry name" value="CARBOXY-TERMINAL PROCESSING PROTEASE CTPA"/>
    <property type="match status" value="1"/>
</dbReference>
<accession>A0A069D4B0</accession>
<dbReference type="InterPro" id="IPR036034">
    <property type="entry name" value="PDZ_sf"/>
</dbReference>
<dbReference type="GO" id="GO:0030288">
    <property type="term" value="C:outer membrane-bounded periplasmic space"/>
    <property type="evidence" value="ECO:0007669"/>
    <property type="project" value="TreeGrafter"/>
</dbReference>
<dbReference type="InterPro" id="IPR041613">
    <property type="entry name" value="Pept_S41_N"/>
</dbReference>
<dbReference type="Proteomes" id="UP000027601">
    <property type="component" value="Unassembled WGS sequence"/>
</dbReference>
<name>A0A069D4B0_9BACE</name>
<dbReference type="GO" id="GO:0007165">
    <property type="term" value="P:signal transduction"/>
    <property type="evidence" value="ECO:0007669"/>
    <property type="project" value="TreeGrafter"/>
</dbReference>
<dbReference type="AlphaFoldDB" id="A0A069D4B0"/>
<dbReference type="PANTHER" id="PTHR32060">
    <property type="entry name" value="TAIL-SPECIFIC PROTEASE"/>
    <property type="match status" value="1"/>
</dbReference>
<dbReference type="CDD" id="cd07561">
    <property type="entry name" value="Peptidase_S41_CPP_like"/>
    <property type="match status" value="1"/>
</dbReference>
<dbReference type="SUPFAM" id="SSF50156">
    <property type="entry name" value="PDZ domain-like"/>
    <property type="match status" value="1"/>
</dbReference>
<dbReference type="Pfam" id="PF18294">
    <property type="entry name" value="Pept_S41_N"/>
    <property type="match status" value="1"/>
</dbReference>
<proteinExistence type="predicted"/>
<protein>
    <submittedName>
        <fullName evidence="2">Carboxyl-terminal protease</fullName>
    </submittedName>
</protein>
<organism evidence="2 3">
    <name type="scientific">Bacteroides graminisolvens DSM 19988 = JCM 15093</name>
    <dbReference type="NCBI Taxonomy" id="1121097"/>
    <lineage>
        <taxon>Bacteria</taxon>
        <taxon>Pseudomonadati</taxon>
        <taxon>Bacteroidota</taxon>
        <taxon>Bacteroidia</taxon>
        <taxon>Bacteroidales</taxon>
        <taxon>Bacteroidaceae</taxon>
        <taxon>Bacteroides</taxon>
    </lineage>
</organism>
<dbReference type="InterPro" id="IPR005151">
    <property type="entry name" value="Tail-specific_protease"/>
</dbReference>
<dbReference type="EMBL" id="BAJS01000027">
    <property type="protein sequence ID" value="GAK37723.1"/>
    <property type="molecule type" value="Genomic_DNA"/>
</dbReference>
<dbReference type="RefSeq" id="WP_051260514.1">
    <property type="nucleotide sequence ID" value="NZ_ATZI01000022.1"/>
</dbReference>
<keyword evidence="2" id="KW-0378">Hydrolase</keyword>
<dbReference type="Pfam" id="PF03572">
    <property type="entry name" value="Peptidase_S41"/>
    <property type="match status" value="1"/>
</dbReference>
<evidence type="ECO:0000259" key="1">
    <source>
        <dbReference type="SMART" id="SM00245"/>
    </source>
</evidence>
<dbReference type="OrthoDB" id="7168509at2"/>
<reference evidence="2 3" key="1">
    <citation type="journal article" date="2015" name="Microbes Environ.">
        <title>Distribution and evolution of nitrogen fixation genes in the phylum bacteroidetes.</title>
        <authorList>
            <person name="Inoue J."/>
            <person name="Oshima K."/>
            <person name="Suda W."/>
            <person name="Sakamoto M."/>
            <person name="Iino T."/>
            <person name="Noda S."/>
            <person name="Hongoh Y."/>
            <person name="Hattori M."/>
            <person name="Ohkuma M."/>
        </authorList>
    </citation>
    <scope>NUCLEOTIDE SEQUENCE [LARGE SCALE GENOMIC DNA]</scope>
    <source>
        <strain evidence="2 3">JCM 15093</strain>
    </source>
</reference>
<comment type="caution">
    <text evidence="2">The sequence shown here is derived from an EMBL/GenBank/DDBJ whole genome shotgun (WGS) entry which is preliminary data.</text>
</comment>
<dbReference type="Gene3D" id="3.90.226.10">
    <property type="entry name" value="2-enoyl-CoA Hydratase, Chain A, domain 1"/>
    <property type="match status" value="1"/>
</dbReference>
<evidence type="ECO:0000313" key="3">
    <source>
        <dbReference type="Proteomes" id="UP000027601"/>
    </source>
</evidence>
<dbReference type="STRING" id="1121097.GCA_000428125_02985"/>
<gene>
    <name evidence="2" type="ORF">JCM15093_2994</name>
</gene>
<keyword evidence="2" id="KW-0645">Protease</keyword>
<dbReference type="GO" id="GO:0006508">
    <property type="term" value="P:proteolysis"/>
    <property type="evidence" value="ECO:0007669"/>
    <property type="project" value="UniProtKB-KW"/>
</dbReference>
<dbReference type="GO" id="GO:0004175">
    <property type="term" value="F:endopeptidase activity"/>
    <property type="evidence" value="ECO:0007669"/>
    <property type="project" value="TreeGrafter"/>
</dbReference>
<feature type="domain" description="Tail specific protease" evidence="1">
    <location>
        <begin position="212"/>
        <end position="423"/>
    </location>
</feature>
<dbReference type="SUPFAM" id="SSF52096">
    <property type="entry name" value="ClpP/crotonase"/>
    <property type="match status" value="1"/>
</dbReference>
<dbReference type="Gene3D" id="2.30.42.10">
    <property type="match status" value="1"/>
</dbReference>
<dbReference type="GO" id="GO:0008236">
    <property type="term" value="F:serine-type peptidase activity"/>
    <property type="evidence" value="ECO:0007669"/>
    <property type="project" value="InterPro"/>
</dbReference>
<dbReference type="InterPro" id="IPR029045">
    <property type="entry name" value="ClpP/crotonase-like_dom_sf"/>
</dbReference>
<keyword evidence="3" id="KW-1185">Reference proteome</keyword>
<dbReference type="Gene3D" id="3.30.750.170">
    <property type="match status" value="1"/>
</dbReference>
<dbReference type="eggNOG" id="COG0793">
    <property type="taxonomic scope" value="Bacteria"/>
</dbReference>
<evidence type="ECO:0000313" key="2">
    <source>
        <dbReference type="EMBL" id="GAK37723.1"/>
    </source>
</evidence>
<dbReference type="SMART" id="SM00245">
    <property type="entry name" value="TSPc"/>
    <property type="match status" value="1"/>
</dbReference>
<dbReference type="PROSITE" id="PS51257">
    <property type="entry name" value="PROKAR_LIPOPROTEIN"/>
    <property type="match status" value="1"/>
</dbReference>